<feature type="compositionally biased region" description="Basic and acidic residues" evidence="7">
    <location>
        <begin position="533"/>
        <end position="544"/>
    </location>
</feature>
<dbReference type="InterPro" id="IPR003594">
    <property type="entry name" value="HATPase_dom"/>
</dbReference>
<sequence>MPDGKIIESKIIGAEQIAKEFKEHSVAEFFKKNKQMLGLYGKVRTLTTVIHEYVTNSIDACEESNILPDIDVKIDELGPEYYEVTVKDNGPGLTKETVGKALGQLLAGTKFHRMIQSRGQQGIGASGCTMLSQMTTGKPTKVITGTGKGKPISLELTIDPKLNQPKIANLKEIAKEFRGLAVQAKFKDVMYRDSEQGPLEYLRRTAIANPHVQVKFRDPAGQAFNFKRSASAIPKAPKAVKPHPKGVTIDELVTLAKYTKARNVSSFLRTDFDRMGQKSVEEIAKKISFDLKKDPKQLRWDEAEEIIKAFKTIDFIAPSTDALRPIGEERVKKSLENIVAPEFLHVMTRRPQVYSGGFPFQVEVAIAYGGKAGRTVSGPEGQENRLEIMRFANRAPLLFDAGNCAITKAVHSIDWKRYDIKDIDKAPVTVMVNFISVYVPYTGAGKQAIADLDEVVEEIRLALMQTGRKAGHYISGKRREAEKQLKREIFLKYIPEIVNALNAITKVDKKAMQAKLEKMVMAKLKLEEKKEAEELKKELEKNGNGEEADAEKEKEEGEKLAKKGKESKAKETQKEKKPSEKKKKPE</sequence>
<dbReference type="NCBIfam" id="TIGR01052">
    <property type="entry name" value="top6b"/>
    <property type="match status" value="1"/>
</dbReference>
<dbReference type="Pfam" id="PF09239">
    <property type="entry name" value="Topo-VIb_trans"/>
    <property type="match status" value="1"/>
</dbReference>
<dbReference type="Gene3D" id="3.30.565.10">
    <property type="entry name" value="Histidine kinase-like ATPase, C-terminal domain"/>
    <property type="match status" value="1"/>
</dbReference>
<feature type="compositionally biased region" description="Basic and acidic residues" evidence="7">
    <location>
        <begin position="551"/>
        <end position="578"/>
    </location>
</feature>
<name>A0A938YNC6_9ARCH</name>
<dbReference type="AlphaFoldDB" id="A0A938YNC6"/>
<feature type="binding site" evidence="6">
    <location>
        <begin position="119"/>
        <end position="126"/>
    </location>
    <ligand>
        <name>ATP</name>
        <dbReference type="ChEBI" id="CHEBI:30616"/>
    </ligand>
</feature>
<feature type="binding site" evidence="6">
    <location>
        <position position="88"/>
    </location>
    <ligand>
        <name>ATP</name>
        <dbReference type="ChEBI" id="CHEBI:30616"/>
    </ligand>
</feature>
<dbReference type="GO" id="GO:0006265">
    <property type="term" value="P:DNA topological change"/>
    <property type="evidence" value="ECO:0007669"/>
    <property type="project" value="UniProtKB-UniRule"/>
</dbReference>
<evidence type="ECO:0000259" key="8">
    <source>
        <dbReference type="SMART" id="SM00387"/>
    </source>
</evidence>
<dbReference type="Gene3D" id="1.10.8.50">
    <property type="match status" value="1"/>
</dbReference>
<dbReference type="GO" id="GO:0003918">
    <property type="term" value="F:DNA topoisomerase type II (double strand cut, ATP-hydrolyzing) activity"/>
    <property type="evidence" value="ECO:0007669"/>
    <property type="project" value="UniProtKB-UniRule"/>
</dbReference>
<dbReference type="SUPFAM" id="SSF54211">
    <property type="entry name" value="Ribosomal protein S5 domain 2-like"/>
    <property type="match status" value="1"/>
</dbReference>
<evidence type="ECO:0000313" key="10">
    <source>
        <dbReference type="Proteomes" id="UP000809243"/>
    </source>
</evidence>
<feature type="region of interest" description="Disordered" evidence="7">
    <location>
        <begin position="533"/>
        <end position="586"/>
    </location>
</feature>
<protein>
    <recommendedName>
        <fullName evidence="6">Type 2 DNA topoisomerase 6 subunit B</fullName>
        <ecNumber evidence="6">5.6.2.2</ecNumber>
    </recommendedName>
    <alternativeName>
        <fullName evidence="6">Type II DNA topoisomerase VI subunit B</fullName>
        <shortName evidence="6">TopoVI-B</shortName>
    </alternativeName>
</protein>
<evidence type="ECO:0000256" key="5">
    <source>
        <dbReference type="ARBA" id="ARBA00023235"/>
    </source>
</evidence>
<dbReference type="NCBIfam" id="NF003218">
    <property type="entry name" value="PRK04184.1"/>
    <property type="match status" value="1"/>
</dbReference>
<dbReference type="EMBL" id="JAFGDB010000041">
    <property type="protein sequence ID" value="MBN2067343.1"/>
    <property type="molecule type" value="Genomic_DNA"/>
</dbReference>
<keyword evidence="3 6" id="KW-0799">Topoisomerase</keyword>
<feature type="binding site" evidence="6">
    <location>
        <position position="56"/>
    </location>
    <ligand>
        <name>ATP</name>
        <dbReference type="ChEBI" id="CHEBI:30616"/>
    </ligand>
</feature>
<evidence type="ECO:0000256" key="7">
    <source>
        <dbReference type="SAM" id="MobiDB-lite"/>
    </source>
</evidence>
<dbReference type="Proteomes" id="UP000809243">
    <property type="component" value="Unassembled WGS sequence"/>
</dbReference>
<evidence type="ECO:0000256" key="6">
    <source>
        <dbReference type="HAMAP-Rule" id="MF_00322"/>
    </source>
</evidence>
<dbReference type="GO" id="GO:0006260">
    <property type="term" value="P:DNA replication"/>
    <property type="evidence" value="ECO:0007669"/>
    <property type="project" value="UniProtKB-UniRule"/>
</dbReference>
<comment type="subunit">
    <text evidence="6">Homodimer. Heterotetramer of two Top6A and two Top6B chains.</text>
</comment>
<dbReference type="InterPro" id="IPR005734">
    <property type="entry name" value="TopoVI_B"/>
</dbReference>
<keyword evidence="4 6" id="KW-0238">DNA-binding</keyword>
<dbReference type="Gene3D" id="3.30.230.10">
    <property type="match status" value="1"/>
</dbReference>
<evidence type="ECO:0000313" key="9">
    <source>
        <dbReference type="EMBL" id="MBN2067343.1"/>
    </source>
</evidence>
<evidence type="ECO:0000256" key="1">
    <source>
        <dbReference type="ARBA" id="ARBA00022741"/>
    </source>
</evidence>
<accession>A0A938YNC6</accession>
<evidence type="ECO:0000256" key="2">
    <source>
        <dbReference type="ARBA" id="ARBA00022840"/>
    </source>
</evidence>
<feature type="binding site" evidence="6">
    <location>
        <begin position="109"/>
        <end position="110"/>
    </location>
    <ligand>
        <name>ATP</name>
        <dbReference type="ChEBI" id="CHEBI:30616"/>
    </ligand>
</feature>
<dbReference type="CDD" id="cd00823">
    <property type="entry name" value="TopoIIB_Trans"/>
    <property type="match status" value="1"/>
</dbReference>
<dbReference type="InterPro" id="IPR014721">
    <property type="entry name" value="Ribsml_uS5_D2-typ_fold_subgr"/>
</dbReference>
<dbReference type="EC" id="5.6.2.2" evidence="6"/>
<dbReference type="InterPro" id="IPR020568">
    <property type="entry name" value="Ribosomal_Su5_D2-typ_SF"/>
</dbReference>
<feature type="domain" description="Histidine kinase/HSP90-like ATPase" evidence="8">
    <location>
        <begin position="41"/>
        <end position="164"/>
    </location>
</feature>
<comment type="catalytic activity">
    <reaction evidence="6">
        <text>ATP-dependent breakage, passage and rejoining of double-stranded DNA.</text>
        <dbReference type="EC" id="5.6.2.2"/>
    </reaction>
</comment>
<dbReference type="GO" id="GO:0005524">
    <property type="term" value="F:ATP binding"/>
    <property type="evidence" value="ECO:0007669"/>
    <property type="project" value="UniProtKB-UniRule"/>
</dbReference>
<feature type="binding site" evidence="6">
    <location>
        <position position="446"/>
    </location>
    <ligand>
        <name>ATP</name>
        <dbReference type="ChEBI" id="CHEBI:30616"/>
    </ligand>
</feature>
<dbReference type="InterPro" id="IPR036890">
    <property type="entry name" value="HATPase_C_sf"/>
</dbReference>
<comment type="similarity">
    <text evidence="6">Belongs to the TOP6B family.</text>
</comment>
<reference evidence="9" key="1">
    <citation type="submission" date="2021-01" db="EMBL/GenBank/DDBJ databases">
        <title>Active Sulfur Cycling in an Early Earth Analoge.</title>
        <authorList>
            <person name="Hahn C.R."/>
            <person name="Youssef N.H."/>
            <person name="Elshahed M."/>
        </authorList>
    </citation>
    <scope>NUCLEOTIDE SEQUENCE</scope>
    <source>
        <strain evidence="9">Zod_Metabat.1151</strain>
    </source>
</reference>
<dbReference type="PANTHER" id="PTHR48444">
    <property type="entry name" value="DNA TOPOISOMERASE 6 SUBUNIT B"/>
    <property type="match status" value="1"/>
</dbReference>
<dbReference type="PANTHER" id="PTHR48444:SF1">
    <property type="entry name" value="DNA TOPOISOMERASE 6 SUBUNIT B"/>
    <property type="match status" value="1"/>
</dbReference>
<proteinExistence type="inferred from homology"/>
<keyword evidence="5 6" id="KW-0413">Isomerase</keyword>
<organism evidence="9 10">
    <name type="scientific">Candidatus Iainarchaeum sp</name>
    <dbReference type="NCBI Taxonomy" id="3101447"/>
    <lineage>
        <taxon>Archaea</taxon>
        <taxon>Candidatus Iainarchaeota</taxon>
        <taxon>Candidatus Iainarchaeia</taxon>
        <taxon>Candidatus Iainarchaeales</taxon>
        <taxon>Candidatus Iainarchaeaceae</taxon>
        <taxon>Candidatus Iainarchaeum</taxon>
    </lineage>
</organism>
<dbReference type="InterPro" id="IPR015320">
    <property type="entry name" value="TopoVI_B_transducer"/>
</dbReference>
<evidence type="ECO:0000256" key="4">
    <source>
        <dbReference type="ARBA" id="ARBA00023125"/>
    </source>
</evidence>
<comment type="function">
    <text evidence="6">Relaxes both positive and negative superturns and exhibits a strong decatenase activity.</text>
</comment>
<dbReference type="SMART" id="SM00387">
    <property type="entry name" value="HATPase_c"/>
    <property type="match status" value="1"/>
</dbReference>
<dbReference type="Pfam" id="PF02518">
    <property type="entry name" value="HATPase_c"/>
    <property type="match status" value="1"/>
</dbReference>
<dbReference type="SUPFAM" id="SSF55874">
    <property type="entry name" value="ATPase domain of HSP90 chaperone/DNA topoisomerase II/histidine kinase"/>
    <property type="match status" value="1"/>
</dbReference>
<comment type="caution">
    <text evidence="9">The sequence shown here is derived from an EMBL/GenBank/DDBJ whole genome shotgun (WGS) entry which is preliminary data.</text>
</comment>
<dbReference type="HAMAP" id="MF_00322">
    <property type="entry name" value="Top6B"/>
    <property type="match status" value="1"/>
</dbReference>
<dbReference type="GO" id="GO:0003677">
    <property type="term" value="F:DNA binding"/>
    <property type="evidence" value="ECO:0007669"/>
    <property type="project" value="UniProtKB-UniRule"/>
</dbReference>
<gene>
    <name evidence="6 9" type="primary">top6B</name>
    <name evidence="9" type="ORF">JW744_02655</name>
</gene>
<evidence type="ECO:0000256" key="3">
    <source>
        <dbReference type="ARBA" id="ARBA00023029"/>
    </source>
</evidence>
<keyword evidence="1 6" id="KW-0547">Nucleotide-binding</keyword>
<keyword evidence="2 6" id="KW-0067">ATP-binding</keyword>
<dbReference type="PIRSF" id="PIRSF006553">
    <property type="entry name" value="TopoVI_B"/>
    <property type="match status" value="1"/>
</dbReference>